<evidence type="ECO:0000313" key="2">
    <source>
        <dbReference type="Proteomes" id="UP000887013"/>
    </source>
</evidence>
<name>A0A8X6TAM4_NEPPI</name>
<dbReference type="AlphaFoldDB" id="A0A8X6TAM4"/>
<accession>A0A8X6TAM4</accession>
<keyword evidence="2" id="KW-1185">Reference proteome</keyword>
<dbReference type="Proteomes" id="UP000887013">
    <property type="component" value="Unassembled WGS sequence"/>
</dbReference>
<evidence type="ECO:0000313" key="1">
    <source>
        <dbReference type="EMBL" id="GFS93637.1"/>
    </source>
</evidence>
<proteinExistence type="predicted"/>
<reference evidence="1" key="1">
    <citation type="submission" date="2020-08" db="EMBL/GenBank/DDBJ databases">
        <title>Multicomponent nature underlies the extraordinary mechanical properties of spider dragline silk.</title>
        <authorList>
            <person name="Kono N."/>
            <person name="Nakamura H."/>
            <person name="Mori M."/>
            <person name="Yoshida Y."/>
            <person name="Ohtoshi R."/>
            <person name="Malay A.D."/>
            <person name="Moran D.A.P."/>
            <person name="Tomita M."/>
            <person name="Numata K."/>
            <person name="Arakawa K."/>
        </authorList>
    </citation>
    <scope>NUCLEOTIDE SEQUENCE</scope>
</reference>
<comment type="caution">
    <text evidence="1">The sequence shown here is derived from an EMBL/GenBank/DDBJ whole genome shotgun (WGS) entry which is preliminary data.</text>
</comment>
<gene>
    <name evidence="1" type="ORF">NPIL_183351</name>
</gene>
<sequence length="108" mass="12528">MYRYKNRTCGLAETGWSNEKLTDHMNRINANEWIKHGLRGNKPKEEEIRAGDGVEKGMINKPCPCGHLRNKKRSSLEVESIKNLKKWKKRISLGKSGEEIMNPYDLFP</sequence>
<protein>
    <submittedName>
        <fullName evidence="1">Uncharacterized protein</fullName>
    </submittedName>
</protein>
<dbReference type="EMBL" id="BMAW01005339">
    <property type="protein sequence ID" value="GFS93637.1"/>
    <property type="molecule type" value="Genomic_DNA"/>
</dbReference>
<organism evidence="1 2">
    <name type="scientific">Nephila pilipes</name>
    <name type="common">Giant wood spider</name>
    <name type="synonym">Nephila maculata</name>
    <dbReference type="NCBI Taxonomy" id="299642"/>
    <lineage>
        <taxon>Eukaryota</taxon>
        <taxon>Metazoa</taxon>
        <taxon>Ecdysozoa</taxon>
        <taxon>Arthropoda</taxon>
        <taxon>Chelicerata</taxon>
        <taxon>Arachnida</taxon>
        <taxon>Araneae</taxon>
        <taxon>Araneomorphae</taxon>
        <taxon>Entelegynae</taxon>
        <taxon>Araneoidea</taxon>
        <taxon>Nephilidae</taxon>
        <taxon>Nephila</taxon>
    </lineage>
</organism>